<dbReference type="SUPFAM" id="SSF56784">
    <property type="entry name" value="HAD-like"/>
    <property type="match status" value="1"/>
</dbReference>
<evidence type="ECO:0000313" key="2">
    <source>
        <dbReference type="Proteomes" id="UP001312865"/>
    </source>
</evidence>
<dbReference type="PANTHER" id="PTHR10000:SF8">
    <property type="entry name" value="HAD SUPERFAMILY HYDROLASE-LIKE, TYPE 3"/>
    <property type="match status" value="1"/>
</dbReference>
<gene>
    <name evidence="1" type="ORF">WAK64_07400</name>
</gene>
<dbReference type="InterPro" id="IPR000150">
    <property type="entry name" value="Cof"/>
</dbReference>
<dbReference type="Proteomes" id="UP001312865">
    <property type="component" value="Unassembled WGS sequence"/>
</dbReference>
<comment type="caution">
    <text evidence="1">The sequence shown here is derived from an EMBL/GenBank/DDBJ whole genome shotgun (WGS) entry which is preliminary data.</text>
</comment>
<dbReference type="Pfam" id="PF08282">
    <property type="entry name" value="Hydrolase_3"/>
    <property type="match status" value="1"/>
</dbReference>
<dbReference type="Gene3D" id="3.40.50.1000">
    <property type="entry name" value="HAD superfamily/HAD-like"/>
    <property type="match status" value="1"/>
</dbReference>
<dbReference type="EMBL" id="JBBAXC010000005">
    <property type="protein sequence ID" value="MEI5906883.1"/>
    <property type="molecule type" value="Genomic_DNA"/>
</dbReference>
<dbReference type="GO" id="GO:0016787">
    <property type="term" value="F:hydrolase activity"/>
    <property type="evidence" value="ECO:0007669"/>
    <property type="project" value="UniProtKB-KW"/>
</dbReference>
<accession>A0ABU8HCH3</accession>
<dbReference type="InterPro" id="IPR006379">
    <property type="entry name" value="HAD-SF_hydro_IIB"/>
</dbReference>
<dbReference type="NCBIfam" id="TIGR00099">
    <property type="entry name" value="Cof-subfamily"/>
    <property type="match status" value="1"/>
</dbReference>
<dbReference type="InterPro" id="IPR023214">
    <property type="entry name" value="HAD_sf"/>
</dbReference>
<organism evidence="1 2">
    <name type="scientific">Bacillus spongiae</name>
    <dbReference type="NCBI Taxonomy" id="2683610"/>
    <lineage>
        <taxon>Bacteria</taxon>
        <taxon>Bacillati</taxon>
        <taxon>Bacillota</taxon>
        <taxon>Bacilli</taxon>
        <taxon>Bacillales</taxon>
        <taxon>Bacillaceae</taxon>
        <taxon>Bacillus</taxon>
    </lineage>
</organism>
<name>A0ABU8HCH3_9BACI</name>
<dbReference type="Gene3D" id="3.30.1240.10">
    <property type="match status" value="1"/>
</dbReference>
<proteinExistence type="predicted"/>
<dbReference type="RefSeq" id="WP_336586325.1">
    <property type="nucleotide sequence ID" value="NZ_JBBAXC010000005.1"/>
</dbReference>
<reference evidence="1 2" key="1">
    <citation type="journal article" date="2018" name="J. Microbiol.">
        <title>Bacillus spongiae sp. nov., isolated from sponge of Jeju Island.</title>
        <authorList>
            <person name="Lee G.E."/>
            <person name="Im W.T."/>
            <person name="Park J.S."/>
        </authorList>
    </citation>
    <scope>NUCLEOTIDE SEQUENCE [LARGE SCALE GENOMIC DNA]</scope>
    <source>
        <strain evidence="1 2">135PIL107-10</strain>
    </source>
</reference>
<dbReference type="NCBIfam" id="TIGR01484">
    <property type="entry name" value="HAD-SF-IIB"/>
    <property type="match status" value="1"/>
</dbReference>
<dbReference type="PANTHER" id="PTHR10000">
    <property type="entry name" value="PHOSPHOSERINE PHOSPHATASE"/>
    <property type="match status" value="1"/>
</dbReference>
<dbReference type="SFLD" id="SFLDG01140">
    <property type="entry name" value="C2.B:_Phosphomannomutase_and_P"/>
    <property type="match status" value="1"/>
</dbReference>
<keyword evidence="1" id="KW-0378">Hydrolase</keyword>
<sequence length="265" mass="29543">MDLSKLEALVFDLDGTLLNSKKEVTERNQNAILTAYRKGTTIIFATARPPRSVKWLLPEKLQTIAPSVYYNGALVIDRERDYYTHEPIDPSLSIEIIEYIIQKQANASLSIESEDVWYSNKSMDYSKAMNALVQPIVVPVSKLKELPASKLLITHYSDHEALSLQFSEKANIVCTDNNELIQIMRKNVSKEAAVTQLCHQRGISMKNVMAFGDDWNDFGLLTSCGFPVAMGNGIPELKDLAYIIADTNDEDGVAKVIENLTVAAV</sequence>
<protein>
    <submittedName>
        <fullName evidence="1">Cof-type HAD-IIB family hydrolase</fullName>
        <ecNumber evidence="1">3.1.3.-</ecNumber>
    </submittedName>
</protein>
<keyword evidence="2" id="KW-1185">Reference proteome</keyword>
<evidence type="ECO:0000313" key="1">
    <source>
        <dbReference type="EMBL" id="MEI5906883.1"/>
    </source>
</evidence>
<dbReference type="SFLD" id="SFLDS00003">
    <property type="entry name" value="Haloacid_Dehalogenase"/>
    <property type="match status" value="1"/>
</dbReference>
<dbReference type="CDD" id="cd07516">
    <property type="entry name" value="HAD_Pase"/>
    <property type="match status" value="1"/>
</dbReference>
<dbReference type="InterPro" id="IPR036412">
    <property type="entry name" value="HAD-like_sf"/>
</dbReference>
<dbReference type="PROSITE" id="PS01228">
    <property type="entry name" value="COF_1"/>
    <property type="match status" value="1"/>
</dbReference>
<dbReference type="EC" id="3.1.3.-" evidence="1"/>